<dbReference type="PANTHER" id="PTHR36926">
    <property type="entry name" value="COLICIN V PRODUCTION PROTEIN"/>
    <property type="match status" value="1"/>
</dbReference>
<dbReference type="EMBL" id="SLXF01000002">
    <property type="protein sequence ID" value="TCP08549.1"/>
    <property type="molecule type" value="Genomic_DNA"/>
</dbReference>
<name>A0A2S5T1X3_9BURK</name>
<dbReference type="Pfam" id="PF02674">
    <property type="entry name" value="Colicin_V"/>
    <property type="match status" value="1"/>
</dbReference>
<keyword evidence="2 5" id="KW-0812">Transmembrane</keyword>
<dbReference type="RefSeq" id="WP_104358481.1">
    <property type="nucleotide sequence ID" value="NZ_CALFFA010000065.1"/>
</dbReference>
<evidence type="ECO:0000313" key="6">
    <source>
        <dbReference type="EMBL" id="PPE68857.1"/>
    </source>
</evidence>
<comment type="subcellular location">
    <subcellularLocation>
        <location evidence="1">Membrane</location>
        <topology evidence="1">Multi-pass membrane protein</topology>
    </subcellularLocation>
</comment>
<feature type="transmembrane region" description="Helical" evidence="5">
    <location>
        <begin position="6"/>
        <end position="23"/>
    </location>
</feature>
<evidence type="ECO:0000313" key="8">
    <source>
        <dbReference type="Proteomes" id="UP000239406"/>
    </source>
</evidence>
<dbReference type="GO" id="GO:0009403">
    <property type="term" value="P:toxin biosynthetic process"/>
    <property type="evidence" value="ECO:0007669"/>
    <property type="project" value="InterPro"/>
</dbReference>
<keyword evidence="3 5" id="KW-1133">Transmembrane helix</keyword>
<dbReference type="GO" id="GO:0016020">
    <property type="term" value="C:membrane"/>
    <property type="evidence" value="ECO:0007669"/>
    <property type="project" value="UniProtKB-SubCell"/>
</dbReference>
<keyword evidence="8" id="KW-1185">Reference proteome</keyword>
<evidence type="ECO:0000313" key="7">
    <source>
        <dbReference type="EMBL" id="TCP08549.1"/>
    </source>
</evidence>
<evidence type="ECO:0000256" key="4">
    <source>
        <dbReference type="ARBA" id="ARBA00023136"/>
    </source>
</evidence>
<feature type="transmembrane region" description="Helical" evidence="5">
    <location>
        <begin position="66"/>
        <end position="87"/>
    </location>
</feature>
<gene>
    <name evidence="6" type="ORF">C1702_14740</name>
    <name evidence="7" type="ORF">EV676_10255</name>
</gene>
<reference evidence="6 8" key="1">
    <citation type="submission" date="2018-02" db="EMBL/GenBank/DDBJ databases">
        <title>Reclassifiation of [Polyangium] brachysporum DSM 7029 as Guopingzhaonella breviflexa gen. nov., sp. nov., a member of the family Comamonadaceae.</title>
        <authorList>
            <person name="Tang B."/>
        </authorList>
    </citation>
    <scope>NUCLEOTIDE SEQUENCE [LARGE SCALE GENOMIC DNA]</scope>
    <source>
        <strain evidence="6 8">DSM 15344</strain>
    </source>
</reference>
<dbReference type="PANTHER" id="PTHR36926:SF1">
    <property type="entry name" value="COLICIN V PRODUCTION PROTEIN"/>
    <property type="match status" value="1"/>
</dbReference>
<organism evidence="6 8">
    <name type="scientific">Caldimonas thermodepolymerans</name>
    <dbReference type="NCBI Taxonomy" id="215580"/>
    <lineage>
        <taxon>Bacteria</taxon>
        <taxon>Pseudomonadati</taxon>
        <taxon>Pseudomonadota</taxon>
        <taxon>Betaproteobacteria</taxon>
        <taxon>Burkholderiales</taxon>
        <taxon>Sphaerotilaceae</taxon>
        <taxon>Caldimonas</taxon>
    </lineage>
</organism>
<dbReference type="Proteomes" id="UP000294772">
    <property type="component" value="Unassembled WGS sequence"/>
</dbReference>
<comment type="caution">
    <text evidence="6">The sequence shown here is derived from an EMBL/GenBank/DDBJ whole genome shotgun (WGS) entry which is preliminary data.</text>
</comment>
<feature type="transmembrane region" description="Helical" evidence="5">
    <location>
        <begin position="108"/>
        <end position="128"/>
    </location>
</feature>
<evidence type="ECO:0000256" key="5">
    <source>
        <dbReference type="SAM" id="Phobius"/>
    </source>
</evidence>
<dbReference type="OrthoDB" id="9810601at2"/>
<accession>A0A2S5T1X3</accession>
<reference evidence="7 9" key="2">
    <citation type="submission" date="2019-03" db="EMBL/GenBank/DDBJ databases">
        <title>Genomic Encyclopedia of Type Strains, Phase IV (KMG-IV): sequencing the most valuable type-strain genomes for metagenomic binning, comparative biology and taxonomic classification.</title>
        <authorList>
            <person name="Goeker M."/>
        </authorList>
    </citation>
    <scope>NUCLEOTIDE SEQUENCE [LARGE SCALE GENOMIC DNA]</scope>
    <source>
        <strain evidence="7 9">DSM 15264</strain>
    </source>
</reference>
<protein>
    <submittedName>
        <fullName evidence="6">Colicin V synthesis protein</fullName>
    </submittedName>
    <submittedName>
        <fullName evidence="7">Membrane protein required for colicin V production</fullName>
    </submittedName>
</protein>
<dbReference type="AlphaFoldDB" id="A0A2S5T1X3"/>
<dbReference type="InterPro" id="IPR052719">
    <property type="entry name" value="CvpA-like"/>
</dbReference>
<dbReference type="Proteomes" id="UP000239406">
    <property type="component" value="Unassembled WGS sequence"/>
</dbReference>
<evidence type="ECO:0000256" key="3">
    <source>
        <dbReference type="ARBA" id="ARBA00022989"/>
    </source>
</evidence>
<evidence type="ECO:0000256" key="1">
    <source>
        <dbReference type="ARBA" id="ARBA00004141"/>
    </source>
</evidence>
<sequence>MSIGWVDLALLALLLVSMVVGIVRGLMFEVMSVAGWVVAYIVAQWMTPQLAPDVPVGVPGSTLNHVATFALVFVGTLFVWALGAWLVKKLVRASVLSTADRVFGAGFGLVRGVLIALVVATLVAWTPLARSDAWRASHGAAMLQDVLSGLKPLMPAELAQRLP</sequence>
<feature type="transmembrane region" description="Helical" evidence="5">
    <location>
        <begin position="30"/>
        <end position="46"/>
    </location>
</feature>
<proteinExistence type="predicted"/>
<evidence type="ECO:0000313" key="9">
    <source>
        <dbReference type="Proteomes" id="UP000294772"/>
    </source>
</evidence>
<dbReference type="InterPro" id="IPR003825">
    <property type="entry name" value="Colicin-V_CvpA"/>
</dbReference>
<dbReference type="EMBL" id="PSNY01000018">
    <property type="protein sequence ID" value="PPE68857.1"/>
    <property type="molecule type" value="Genomic_DNA"/>
</dbReference>
<evidence type="ECO:0000256" key="2">
    <source>
        <dbReference type="ARBA" id="ARBA00022692"/>
    </source>
</evidence>
<keyword evidence="4 5" id="KW-0472">Membrane</keyword>